<name>A0A0E9N8Y5_SAICN</name>
<dbReference type="SUPFAM" id="SSF54236">
    <property type="entry name" value="Ubiquitin-like"/>
    <property type="match status" value="1"/>
</dbReference>
<dbReference type="Proteomes" id="UP000033140">
    <property type="component" value="Unassembled WGS sequence"/>
</dbReference>
<dbReference type="EMBL" id="BACD03000003">
    <property type="protein sequence ID" value="GAO46357.1"/>
    <property type="molecule type" value="Genomic_DNA"/>
</dbReference>
<accession>A0A0E9N8Y5</accession>
<dbReference type="PANTHER" id="PTHR18916">
    <property type="entry name" value="DYNACTIN 1-RELATED MICROTUBULE-BINDING"/>
    <property type="match status" value="1"/>
</dbReference>
<protein>
    <recommendedName>
        <fullName evidence="5">CAP-Gly domain-containing protein</fullName>
    </recommendedName>
</protein>
<dbReference type="SUPFAM" id="SSF74924">
    <property type="entry name" value="Cap-Gly domain"/>
    <property type="match status" value="1"/>
</dbReference>
<evidence type="ECO:0000256" key="2">
    <source>
        <dbReference type="ARBA" id="ARBA00022490"/>
    </source>
</evidence>
<comment type="caution">
    <text evidence="6">The sequence shown here is derived from an EMBL/GenBank/DDBJ whole genome shotgun (WGS) entry which is preliminary data.</text>
</comment>
<dbReference type="GO" id="GO:0005938">
    <property type="term" value="C:cell cortex"/>
    <property type="evidence" value="ECO:0007669"/>
    <property type="project" value="TreeGrafter"/>
</dbReference>
<dbReference type="GO" id="GO:0035371">
    <property type="term" value="C:microtubule plus-end"/>
    <property type="evidence" value="ECO:0007669"/>
    <property type="project" value="TreeGrafter"/>
</dbReference>
<dbReference type="InterPro" id="IPR000938">
    <property type="entry name" value="CAP-Gly_domain"/>
</dbReference>
<dbReference type="Gene3D" id="2.30.30.190">
    <property type="entry name" value="CAP Gly-rich-like domain"/>
    <property type="match status" value="1"/>
</dbReference>
<evidence type="ECO:0000313" key="7">
    <source>
        <dbReference type="Proteomes" id="UP000033140"/>
    </source>
</evidence>
<evidence type="ECO:0000313" key="6">
    <source>
        <dbReference type="EMBL" id="GAO46357.1"/>
    </source>
</evidence>
<keyword evidence="2" id="KW-0963">Cytoplasm</keyword>
<organism evidence="6 7">
    <name type="scientific">Saitoella complicata (strain BCRC 22490 / CBS 7301 / JCM 7358 / NBRC 10748 / NRRL Y-17804)</name>
    <dbReference type="NCBI Taxonomy" id="698492"/>
    <lineage>
        <taxon>Eukaryota</taxon>
        <taxon>Fungi</taxon>
        <taxon>Dikarya</taxon>
        <taxon>Ascomycota</taxon>
        <taxon>Taphrinomycotina</taxon>
        <taxon>Taphrinomycotina incertae sedis</taxon>
        <taxon>Saitoella</taxon>
    </lineage>
</organism>
<evidence type="ECO:0000256" key="4">
    <source>
        <dbReference type="ARBA" id="ARBA00025779"/>
    </source>
</evidence>
<dbReference type="OrthoDB" id="5295208at2759"/>
<dbReference type="GO" id="GO:0005634">
    <property type="term" value="C:nucleus"/>
    <property type="evidence" value="ECO:0007669"/>
    <property type="project" value="TreeGrafter"/>
</dbReference>
<dbReference type="RefSeq" id="XP_019024346.1">
    <property type="nucleotide sequence ID" value="XM_019168399.1"/>
</dbReference>
<dbReference type="GO" id="GO:0051010">
    <property type="term" value="F:microtubule plus-end binding"/>
    <property type="evidence" value="ECO:0007669"/>
    <property type="project" value="TreeGrafter"/>
</dbReference>
<comment type="subcellular location">
    <subcellularLocation>
        <location evidence="1">Cytoplasm</location>
    </subcellularLocation>
</comment>
<comment type="similarity">
    <text evidence="4">Belongs to the TBCB family.</text>
</comment>
<feature type="domain" description="CAP-Gly" evidence="5">
    <location>
        <begin position="181"/>
        <end position="216"/>
    </location>
</feature>
<dbReference type="STRING" id="698492.A0A0E9N8Y5"/>
<dbReference type="Pfam" id="PF14560">
    <property type="entry name" value="Ubiquitin_2"/>
    <property type="match status" value="1"/>
</dbReference>
<evidence type="ECO:0000256" key="1">
    <source>
        <dbReference type="ARBA" id="ARBA00004496"/>
    </source>
</evidence>
<dbReference type="InterPro" id="IPR029071">
    <property type="entry name" value="Ubiquitin-like_domsf"/>
</dbReference>
<dbReference type="InterPro" id="IPR036859">
    <property type="entry name" value="CAP-Gly_dom_sf"/>
</dbReference>
<dbReference type="GO" id="GO:0031122">
    <property type="term" value="P:cytoplasmic microtubule organization"/>
    <property type="evidence" value="ECO:0007669"/>
    <property type="project" value="TreeGrafter"/>
</dbReference>
<reference evidence="6 7" key="1">
    <citation type="journal article" date="2011" name="J. Gen. Appl. Microbiol.">
        <title>Draft genome sequencing of the enigmatic yeast Saitoella complicata.</title>
        <authorList>
            <person name="Nishida H."/>
            <person name="Hamamoto M."/>
            <person name="Sugiyama J."/>
        </authorList>
    </citation>
    <scope>NUCLEOTIDE SEQUENCE [LARGE SCALE GENOMIC DNA]</scope>
    <source>
        <strain evidence="6 7">NRRL Y-17804</strain>
    </source>
</reference>
<proteinExistence type="inferred from homology"/>
<dbReference type="PROSITE" id="PS50245">
    <property type="entry name" value="CAP_GLY_2"/>
    <property type="match status" value="1"/>
</dbReference>
<evidence type="ECO:0000256" key="3">
    <source>
        <dbReference type="ARBA" id="ARBA00023186"/>
    </source>
</evidence>
<evidence type="ECO:0000259" key="5">
    <source>
        <dbReference type="PROSITE" id="PS50245"/>
    </source>
</evidence>
<dbReference type="OMA" id="DQYEQRT"/>
<keyword evidence="7" id="KW-1185">Reference proteome</keyword>
<dbReference type="PANTHER" id="PTHR18916:SF85">
    <property type="entry name" value="TUBULIN-FOLDING COFACTOR B"/>
    <property type="match status" value="1"/>
</dbReference>
<keyword evidence="3" id="KW-0143">Chaperone</keyword>
<dbReference type="PROSITE" id="PS00845">
    <property type="entry name" value="CAP_GLY_1"/>
    <property type="match status" value="1"/>
</dbReference>
<sequence length="239" mass="26621">MADISVHVTSYNASSERKISLSWTITQLRARLEPVCGIPAGYQNITFRATESAPPIAVSANNEDAVTLDELQFAPYGILNVDDTRPAGARANYTDVSAVEKFEMDYEDYESRTDSVLAWKKRNQLGRFDPAREQEIASKQEQYAAEIQEREIAIGKRCQVNGDRRGVVQFIGEVIEIPQGGLWVGVRYDEPVGKNDGSIAGVRYFEAPRGYGAFVRPTNLEVGDFPEEEISLSDSDEEM</sequence>
<dbReference type="Gene3D" id="3.10.20.90">
    <property type="entry name" value="Phosphatidylinositol 3-kinase Catalytic Subunit, Chain A, domain 1"/>
    <property type="match status" value="1"/>
</dbReference>
<reference evidence="6 7" key="3">
    <citation type="journal article" date="2015" name="Genome Announc.">
        <title>Draft Genome Sequence of the Archiascomycetous Yeast Saitoella complicata.</title>
        <authorList>
            <person name="Yamauchi K."/>
            <person name="Kondo S."/>
            <person name="Hamamoto M."/>
            <person name="Takahashi Y."/>
            <person name="Ogura Y."/>
            <person name="Hayashi T."/>
            <person name="Nishida H."/>
        </authorList>
    </citation>
    <scope>NUCLEOTIDE SEQUENCE [LARGE SCALE GENOMIC DNA]</scope>
    <source>
        <strain evidence="6 7">NRRL Y-17804</strain>
    </source>
</reference>
<dbReference type="Pfam" id="PF01302">
    <property type="entry name" value="CAP_GLY"/>
    <property type="match status" value="1"/>
</dbReference>
<dbReference type="SMART" id="SM01052">
    <property type="entry name" value="CAP_GLY"/>
    <property type="match status" value="1"/>
</dbReference>
<gene>
    <name evidence="6" type="ORF">G7K_0589-t1</name>
</gene>
<reference evidence="6 7" key="2">
    <citation type="journal article" date="2014" name="J. Gen. Appl. Microbiol.">
        <title>The early diverging ascomycetous budding yeast Saitoella complicata has three histone deacetylases belonging to the Clr6, Hos2, and Rpd3 lineages.</title>
        <authorList>
            <person name="Nishida H."/>
            <person name="Matsumoto T."/>
            <person name="Kondo S."/>
            <person name="Hamamoto M."/>
            <person name="Yoshikawa H."/>
        </authorList>
    </citation>
    <scope>NUCLEOTIDE SEQUENCE [LARGE SCALE GENOMIC DNA]</scope>
    <source>
        <strain evidence="6 7">NRRL Y-17804</strain>
    </source>
</reference>
<dbReference type="InterPro" id="IPR000626">
    <property type="entry name" value="Ubiquitin-like_dom"/>
</dbReference>
<dbReference type="AlphaFoldDB" id="A0A0E9N8Y5"/>